<dbReference type="EMBL" id="JARJLG010000018">
    <property type="protein sequence ID" value="KAJ7772883.1"/>
    <property type="molecule type" value="Genomic_DNA"/>
</dbReference>
<gene>
    <name evidence="11" type="ORF">DFH07DRAFT_952857</name>
</gene>
<dbReference type="AlphaFoldDB" id="A0AAD7NSA8"/>
<dbReference type="Proteomes" id="UP001215280">
    <property type="component" value="Unassembled WGS sequence"/>
</dbReference>
<feature type="region of interest" description="Disordered" evidence="8">
    <location>
        <begin position="429"/>
        <end position="506"/>
    </location>
</feature>
<reference evidence="11" key="1">
    <citation type="submission" date="2023-03" db="EMBL/GenBank/DDBJ databases">
        <title>Massive genome expansion in bonnet fungi (Mycena s.s.) driven by repeated elements and novel gene families across ecological guilds.</title>
        <authorList>
            <consortium name="Lawrence Berkeley National Laboratory"/>
            <person name="Harder C.B."/>
            <person name="Miyauchi S."/>
            <person name="Viragh M."/>
            <person name="Kuo A."/>
            <person name="Thoen E."/>
            <person name="Andreopoulos B."/>
            <person name="Lu D."/>
            <person name="Skrede I."/>
            <person name="Drula E."/>
            <person name="Henrissat B."/>
            <person name="Morin E."/>
            <person name="Kohler A."/>
            <person name="Barry K."/>
            <person name="LaButti K."/>
            <person name="Morin E."/>
            <person name="Salamov A."/>
            <person name="Lipzen A."/>
            <person name="Mereny Z."/>
            <person name="Hegedus B."/>
            <person name="Baldrian P."/>
            <person name="Stursova M."/>
            <person name="Weitz H."/>
            <person name="Taylor A."/>
            <person name="Grigoriev I.V."/>
            <person name="Nagy L.G."/>
            <person name="Martin F."/>
            <person name="Kauserud H."/>
        </authorList>
    </citation>
    <scope>NUCLEOTIDE SEQUENCE</scope>
    <source>
        <strain evidence="11">CBHHK188m</strain>
    </source>
</reference>
<protein>
    <recommendedName>
        <fullName evidence="7">DNA 3'-5' helicase</fullName>
        <ecNumber evidence="7">5.6.2.4</ecNumber>
    </recommendedName>
</protein>
<keyword evidence="4" id="KW-0238">DNA-binding</keyword>
<dbReference type="InterPro" id="IPR001650">
    <property type="entry name" value="Helicase_C-like"/>
</dbReference>
<keyword evidence="11" id="KW-0378">Hydrolase</keyword>
<dbReference type="InterPro" id="IPR027417">
    <property type="entry name" value="P-loop_NTPase"/>
</dbReference>
<evidence type="ECO:0000256" key="7">
    <source>
        <dbReference type="ARBA" id="ARBA00034808"/>
    </source>
</evidence>
<keyword evidence="12" id="KW-1185">Reference proteome</keyword>
<feature type="region of interest" description="Disordered" evidence="8">
    <location>
        <begin position="375"/>
        <end position="405"/>
    </location>
</feature>
<evidence type="ECO:0000256" key="8">
    <source>
        <dbReference type="SAM" id="MobiDB-lite"/>
    </source>
</evidence>
<dbReference type="Pfam" id="PF00271">
    <property type="entry name" value="Helicase_C"/>
    <property type="match status" value="1"/>
</dbReference>
<evidence type="ECO:0000256" key="2">
    <source>
        <dbReference type="ARBA" id="ARBA00022741"/>
    </source>
</evidence>
<dbReference type="GO" id="GO:0003677">
    <property type="term" value="F:DNA binding"/>
    <property type="evidence" value="ECO:0007669"/>
    <property type="project" value="UniProtKB-KW"/>
</dbReference>
<dbReference type="PROSITE" id="PS51194">
    <property type="entry name" value="HELICASE_CTER"/>
    <property type="match status" value="1"/>
</dbReference>
<dbReference type="GO" id="GO:0009378">
    <property type="term" value="F:four-way junction helicase activity"/>
    <property type="evidence" value="ECO:0007669"/>
    <property type="project" value="TreeGrafter"/>
</dbReference>
<dbReference type="Gene3D" id="3.40.50.300">
    <property type="entry name" value="P-loop containing nucleotide triphosphate hydrolases"/>
    <property type="match status" value="2"/>
</dbReference>
<keyword evidence="3" id="KW-0067">ATP-binding</keyword>
<dbReference type="GO" id="GO:0005694">
    <property type="term" value="C:chromosome"/>
    <property type="evidence" value="ECO:0007669"/>
    <property type="project" value="TreeGrafter"/>
</dbReference>
<comment type="catalytic activity">
    <reaction evidence="6">
        <text>Couples ATP hydrolysis with the unwinding of duplex DNA by translocating in the 3'-5' direction.</text>
        <dbReference type="EC" id="5.6.2.4"/>
    </reaction>
</comment>
<dbReference type="PANTHER" id="PTHR13710">
    <property type="entry name" value="DNA HELICASE RECQ FAMILY MEMBER"/>
    <property type="match status" value="1"/>
</dbReference>
<name>A0AAD7NSA8_9AGAR</name>
<keyword evidence="2" id="KW-0547">Nucleotide-binding</keyword>
<feature type="compositionally biased region" description="Acidic residues" evidence="8">
    <location>
        <begin position="444"/>
        <end position="463"/>
    </location>
</feature>
<evidence type="ECO:0000256" key="5">
    <source>
        <dbReference type="ARBA" id="ARBA00023235"/>
    </source>
</evidence>
<proteinExistence type="inferred from homology"/>
<comment type="similarity">
    <text evidence="1">Belongs to the helicase family. RecQ subfamily.</text>
</comment>
<evidence type="ECO:0000256" key="4">
    <source>
        <dbReference type="ARBA" id="ARBA00023125"/>
    </source>
</evidence>
<dbReference type="CDD" id="cd18785">
    <property type="entry name" value="SF2_C"/>
    <property type="match status" value="1"/>
</dbReference>
<evidence type="ECO:0000256" key="3">
    <source>
        <dbReference type="ARBA" id="ARBA00022840"/>
    </source>
</evidence>
<dbReference type="SUPFAM" id="SSF52540">
    <property type="entry name" value="P-loop containing nucleoside triphosphate hydrolases"/>
    <property type="match status" value="1"/>
</dbReference>
<dbReference type="EC" id="5.6.2.4" evidence="7"/>
<organism evidence="11 12">
    <name type="scientific">Mycena maculata</name>
    <dbReference type="NCBI Taxonomy" id="230809"/>
    <lineage>
        <taxon>Eukaryota</taxon>
        <taxon>Fungi</taxon>
        <taxon>Dikarya</taxon>
        <taxon>Basidiomycota</taxon>
        <taxon>Agaricomycotina</taxon>
        <taxon>Agaricomycetes</taxon>
        <taxon>Agaricomycetidae</taxon>
        <taxon>Agaricales</taxon>
        <taxon>Marasmiineae</taxon>
        <taxon>Mycenaceae</taxon>
        <taxon>Mycena</taxon>
    </lineage>
</organism>
<sequence>MAPRYRWKDPEGRQTITTIVKKLIPQWKNGLHPFQHQFVVLVLDGGQGLCLTATSDGKSAIFAVPIIVLVEMSRHPELYPDLPVRPLPIGLVITPTKGLAANIVLELKKLGEIMECKKWKVVCVDPEHLRVKAWREITASETFRANITYGCSDEAHLIKEWGAGFRPQFRHIGTFFRGRLPSSTLIFGLSATLQPGAATNSVCKSLGMLGDTVHVLRRSNERPNTQFIMQALAHGLGGRQFPLLLPYLNAGRKTVIHCRTIADVFSVFMCLWNCQQPGPGRLKRVQMYHSLRSSEDNEKILQLLEDEPECQIVIATIAFSNGLNVKALLDSIYLGFPDTVDQLWQEKGRVGRNPDTSARGIVLYQPSVLAAAEKQLSAPAAAPSPPPQPTAPSAKPKRKRKVKPMEHAEALVLVEKTYREQARLAKNAKQRAAKTASKRRCEVSSEDEMDEEDDDSPDEEEADERSSPEPPRAKRRRALATVTNTRMMERERPAGKKKRTVAAASQSVVAITETYRPPYRISRRRAVGND</sequence>
<dbReference type="Pfam" id="PF00270">
    <property type="entry name" value="DEAD"/>
    <property type="match status" value="1"/>
</dbReference>
<feature type="compositionally biased region" description="Basic residues" evidence="8">
    <location>
        <begin position="429"/>
        <end position="438"/>
    </location>
</feature>
<comment type="caution">
    <text evidence="11">The sequence shown here is derived from an EMBL/GenBank/DDBJ whole genome shotgun (WGS) entry which is preliminary data.</text>
</comment>
<feature type="domain" description="Helicase ATP-binding" evidence="9">
    <location>
        <begin position="39"/>
        <end position="195"/>
    </location>
</feature>
<dbReference type="InterPro" id="IPR011545">
    <property type="entry name" value="DEAD/DEAH_box_helicase_dom"/>
</dbReference>
<evidence type="ECO:0000256" key="1">
    <source>
        <dbReference type="ARBA" id="ARBA00005446"/>
    </source>
</evidence>
<dbReference type="PROSITE" id="PS51192">
    <property type="entry name" value="HELICASE_ATP_BIND_1"/>
    <property type="match status" value="1"/>
</dbReference>
<evidence type="ECO:0000313" key="12">
    <source>
        <dbReference type="Proteomes" id="UP001215280"/>
    </source>
</evidence>
<evidence type="ECO:0000259" key="10">
    <source>
        <dbReference type="PROSITE" id="PS51194"/>
    </source>
</evidence>
<dbReference type="PANTHER" id="PTHR13710:SF105">
    <property type="entry name" value="ATP-DEPENDENT DNA HELICASE Q1"/>
    <property type="match status" value="1"/>
</dbReference>
<dbReference type="GO" id="GO:0000724">
    <property type="term" value="P:double-strand break repair via homologous recombination"/>
    <property type="evidence" value="ECO:0007669"/>
    <property type="project" value="TreeGrafter"/>
</dbReference>
<dbReference type="GO" id="GO:0005737">
    <property type="term" value="C:cytoplasm"/>
    <property type="evidence" value="ECO:0007669"/>
    <property type="project" value="TreeGrafter"/>
</dbReference>
<keyword evidence="5" id="KW-0413">Isomerase</keyword>
<dbReference type="SMART" id="SM00487">
    <property type="entry name" value="DEXDc"/>
    <property type="match status" value="1"/>
</dbReference>
<evidence type="ECO:0000256" key="6">
    <source>
        <dbReference type="ARBA" id="ARBA00034617"/>
    </source>
</evidence>
<feature type="domain" description="Helicase C-terminal" evidence="10">
    <location>
        <begin position="240"/>
        <end position="393"/>
    </location>
</feature>
<dbReference type="InterPro" id="IPR014001">
    <property type="entry name" value="Helicase_ATP-bd"/>
</dbReference>
<accession>A0AAD7NSA8</accession>
<dbReference type="GO" id="GO:0043138">
    <property type="term" value="F:3'-5' DNA helicase activity"/>
    <property type="evidence" value="ECO:0007669"/>
    <property type="project" value="UniProtKB-EC"/>
</dbReference>
<dbReference type="GO" id="GO:0005524">
    <property type="term" value="F:ATP binding"/>
    <property type="evidence" value="ECO:0007669"/>
    <property type="project" value="UniProtKB-KW"/>
</dbReference>
<evidence type="ECO:0000259" key="9">
    <source>
        <dbReference type="PROSITE" id="PS51192"/>
    </source>
</evidence>
<dbReference type="GO" id="GO:0016787">
    <property type="term" value="F:hydrolase activity"/>
    <property type="evidence" value="ECO:0007669"/>
    <property type="project" value="UniProtKB-KW"/>
</dbReference>
<evidence type="ECO:0000313" key="11">
    <source>
        <dbReference type="EMBL" id="KAJ7772883.1"/>
    </source>
</evidence>